<dbReference type="AlphaFoldDB" id="A0A6V7PYU2"/>
<proteinExistence type="predicted"/>
<protein>
    <submittedName>
        <fullName evidence="1">Uncharacterized protein</fullName>
    </submittedName>
</protein>
<evidence type="ECO:0000313" key="1">
    <source>
        <dbReference type="EMBL" id="CAD1835915.1"/>
    </source>
</evidence>
<dbReference type="EMBL" id="LR862153">
    <property type="protein sequence ID" value="CAD1835915.1"/>
    <property type="molecule type" value="Genomic_DNA"/>
</dbReference>
<sequence>MPIPLAAQWYERNPFGFMFYAMARPSLRERILYFKQLFAPRCTTGPSIDHKAYSTLTEFILLKRNVKSSFSSCISLVWKECCLSVLLTTPRGQGRGRTVIPGFAVRYISIMRRREASSCFGCNHAVISSNLAYKKVGFVQIDVSRGRLVLLEVCLSRLLVPLSVFSIQCPHCVRKSSSSISLRNAIK</sequence>
<accession>A0A6V7PYU2</accession>
<reference evidence="1" key="1">
    <citation type="submission" date="2020-07" db="EMBL/GenBank/DDBJ databases">
        <authorList>
            <person name="Lin J."/>
        </authorList>
    </citation>
    <scope>NUCLEOTIDE SEQUENCE</scope>
</reference>
<gene>
    <name evidence="1" type="ORF">CB5_LOCUS19126</name>
</gene>
<name>A0A6V7PYU2_ANACO</name>
<organism evidence="1">
    <name type="scientific">Ananas comosus var. bracteatus</name>
    <name type="common">red pineapple</name>
    <dbReference type="NCBI Taxonomy" id="296719"/>
    <lineage>
        <taxon>Eukaryota</taxon>
        <taxon>Viridiplantae</taxon>
        <taxon>Streptophyta</taxon>
        <taxon>Embryophyta</taxon>
        <taxon>Tracheophyta</taxon>
        <taxon>Spermatophyta</taxon>
        <taxon>Magnoliopsida</taxon>
        <taxon>Liliopsida</taxon>
        <taxon>Poales</taxon>
        <taxon>Bromeliaceae</taxon>
        <taxon>Bromelioideae</taxon>
        <taxon>Ananas</taxon>
    </lineage>
</organism>